<dbReference type="GO" id="GO:0006355">
    <property type="term" value="P:regulation of DNA-templated transcription"/>
    <property type="evidence" value="ECO:0007669"/>
    <property type="project" value="InterPro"/>
</dbReference>
<gene>
    <name evidence="3" type="ORF">ENL26_01420</name>
</gene>
<dbReference type="InterPro" id="IPR006027">
    <property type="entry name" value="NusB_RsmB_TIM44"/>
</dbReference>
<feature type="non-terminal residue" evidence="3">
    <location>
        <position position="178"/>
    </location>
</feature>
<dbReference type="SUPFAM" id="SSF48013">
    <property type="entry name" value="NusB-like"/>
    <property type="match status" value="1"/>
</dbReference>
<sequence>MKGSREIALEILNYFDKNGYIPSKKVEIALSTLSFEARKFTVNLYLGTLRKRVLIDHILKEYLKKPDKLPVAVRNVLRLGVFQLYFLNAVPEYAAIKESVELVGVRTFRNLVNAVLRKITKERVDLSGLPLWLRYSHPQWLVNYIEKLPYMRDIRPVLEYNQAPPMETYVVDPQMLTE</sequence>
<dbReference type="Gene3D" id="1.10.940.10">
    <property type="entry name" value="NusB-like"/>
    <property type="match status" value="1"/>
</dbReference>
<protein>
    <recommendedName>
        <fullName evidence="2">NusB/RsmB/TIM44 domain-containing protein</fullName>
    </recommendedName>
</protein>
<comment type="caution">
    <text evidence="3">The sequence shown here is derived from an EMBL/GenBank/DDBJ whole genome shotgun (WGS) entry which is preliminary data.</text>
</comment>
<name>A0A7C5DWK3_9BACT</name>
<dbReference type="Pfam" id="PF01029">
    <property type="entry name" value="NusB"/>
    <property type="match status" value="1"/>
</dbReference>
<dbReference type="EMBL" id="DRTH01000081">
    <property type="protein sequence ID" value="HHF08416.1"/>
    <property type="molecule type" value="Genomic_DNA"/>
</dbReference>
<dbReference type="InterPro" id="IPR035926">
    <property type="entry name" value="NusB-like_sf"/>
</dbReference>
<evidence type="ECO:0000256" key="1">
    <source>
        <dbReference type="ARBA" id="ARBA00022884"/>
    </source>
</evidence>
<organism evidence="3">
    <name type="scientific">Kosmotoga arenicorallina</name>
    <dbReference type="NCBI Taxonomy" id="688066"/>
    <lineage>
        <taxon>Bacteria</taxon>
        <taxon>Thermotogati</taxon>
        <taxon>Thermotogota</taxon>
        <taxon>Thermotogae</taxon>
        <taxon>Kosmotogales</taxon>
        <taxon>Kosmotogaceae</taxon>
        <taxon>Kosmotoga</taxon>
    </lineage>
</organism>
<keyword evidence="1" id="KW-0694">RNA-binding</keyword>
<reference evidence="3" key="1">
    <citation type="journal article" date="2020" name="mSystems">
        <title>Genome- and Community-Level Interaction Insights into Carbon Utilization and Element Cycling Functions of Hydrothermarchaeota in Hydrothermal Sediment.</title>
        <authorList>
            <person name="Zhou Z."/>
            <person name="Liu Y."/>
            <person name="Xu W."/>
            <person name="Pan J."/>
            <person name="Luo Z.H."/>
            <person name="Li M."/>
        </authorList>
    </citation>
    <scope>NUCLEOTIDE SEQUENCE [LARGE SCALE GENOMIC DNA]</scope>
    <source>
        <strain evidence="3">HyVt-80</strain>
    </source>
</reference>
<accession>A0A7C5DWK3</accession>
<dbReference type="AlphaFoldDB" id="A0A7C5DWK3"/>
<evidence type="ECO:0000259" key="2">
    <source>
        <dbReference type="Pfam" id="PF01029"/>
    </source>
</evidence>
<dbReference type="GO" id="GO:0003723">
    <property type="term" value="F:RNA binding"/>
    <property type="evidence" value="ECO:0007669"/>
    <property type="project" value="UniProtKB-KW"/>
</dbReference>
<dbReference type="Proteomes" id="UP000886129">
    <property type="component" value="Unassembled WGS sequence"/>
</dbReference>
<proteinExistence type="predicted"/>
<feature type="domain" description="NusB/RsmB/TIM44" evidence="2">
    <location>
        <begin position="4"/>
        <end position="121"/>
    </location>
</feature>
<evidence type="ECO:0000313" key="3">
    <source>
        <dbReference type="EMBL" id="HHF08416.1"/>
    </source>
</evidence>